<dbReference type="PANTHER" id="PTHR28630">
    <property type="match status" value="1"/>
</dbReference>
<reference evidence="1 2" key="1">
    <citation type="submission" date="2018-09" db="EMBL/GenBank/DDBJ databases">
        <title>Bacillus saliacetes sp. nov., isolated from Thai shrimp paste (Ka-pi).</title>
        <authorList>
            <person name="Daroonpunt R."/>
            <person name="Tanasupawat S."/>
            <person name="Yiamsombut S."/>
        </authorList>
    </citation>
    <scope>NUCLEOTIDE SEQUENCE [LARGE SCALE GENOMIC DNA]</scope>
    <source>
        <strain evidence="1 2">SKP7-4</strain>
    </source>
</reference>
<dbReference type="Pfam" id="PF13911">
    <property type="entry name" value="AhpC-TSA_2"/>
    <property type="match status" value="1"/>
</dbReference>
<organism evidence="1 2">
    <name type="scientific">Bacillus salacetis</name>
    <dbReference type="NCBI Taxonomy" id="2315464"/>
    <lineage>
        <taxon>Bacteria</taxon>
        <taxon>Bacillati</taxon>
        <taxon>Bacillota</taxon>
        <taxon>Bacilli</taxon>
        <taxon>Bacillales</taxon>
        <taxon>Bacillaceae</taxon>
        <taxon>Bacillus</taxon>
    </lineage>
</organism>
<dbReference type="RefSeq" id="WP_119547253.1">
    <property type="nucleotide sequence ID" value="NZ_QXIR01000016.1"/>
</dbReference>
<protein>
    <recommendedName>
        <fullName evidence="3">Redoxin domain-containing protein</fullName>
    </recommendedName>
</protein>
<comment type="caution">
    <text evidence="1">The sequence shown here is derived from an EMBL/GenBank/DDBJ whole genome shotgun (WGS) entry which is preliminary data.</text>
</comment>
<dbReference type="EMBL" id="QXIR01000016">
    <property type="protein sequence ID" value="RIW32694.1"/>
    <property type="molecule type" value="Genomic_DNA"/>
</dbReference>
<dbReference type="AlphaFoldDB" id="A0A3A1QW51"/>
<evidence type="ECO:0008006" key="3">
    <source>
        <dbReference type="Google" id="ProtNLM"/>
    </source>
</evidence>
<gene>
    <name evidence="1" type="ORF">D3H55_12485</name>
</gene>
<name>A0A3A1QW51_9BACI</name>
<dbReference type="SUPFAM" id="SSF52833">
    <property type="entry name" value="Thioredoxin-like"/>
    <property type="match status" value="1"/>
</dbReference>
<dbReference type="InterPro" id="IPR032801">
    <property type="entry name" value="PXL2A/B/C"/>
</dbReference>
<dbReference type="Gene3D" id="3.40.30.10">
    <property type="entry name" value="Glutaredoxin"/>
    <property type="match status" value="1"/>
</dbReference>
<dbReference type="InterPro" id="IPR036249">
    <property type="entry name" value="Thioredoxin-like_sf"/>
</dbReference>
<dbReference type="Proteomes" id="UP000265801">
    <property type="component" value="Unassembled WGS sequence"/>
</dbReference>
<accession>A0A3A1QW51</accession>
<dbReference type="OrthoDB" id="2855857at2"/>
<keyword evidence="2" id="KW-1185">Reference proteome</keyword>
<evidence type="ECO:0000313" key="1">
    <source>
        <dbReference type="EMBL" id="RIW32694.1"/>
    </source>
</evidence>
<sequence length="144" mass="16419">MCRSFLAQLREHYDQLTEGGAQVIAIAPSNRSLLERFTKEFGPYPFTIYGDPERNLYRSMGHKTMAKWKLIAKAGKAFLKGGKKAFLPEDEGKREVVQESLSTQDIYIQGGSWIFNEKGEVVWSHIDESPEDHASIKELLKQLN</sequence>
<dbReference type="PANTHER" id="PTHR28630:SF3">
    <property type="entry name" value="PEROXIREDOXIN-LIKE 2C"/>
    <property type="match status" value="1"/>
</dbReference>
<evidence type="ECO:0000313" key="2">
    <source>
        <dbReference type="Proteomes" id="UP000265801"/>
    </source>
</evidence>
<proteinExistence type="predicted"/>